<evidence type="ECO:0008006" key="5">
    <source>
        <dbReference type="Google" id="ProtNLM"/>
    </source>
</evidence>
<gene>
    <name evidence="3" type="ORF">pdam_00025523</name>
</gene>
<dbReference type="EMBL" id="RCHS01004124">
    <property type="protein sequence ID" value="RMX37436.1"/>
    <property type="molecule type" value="Genomic_DNA"/>
</dbReference>
<feature type="region of interest" description="Disordered" evidence="2">
    <location>
        <begin position="358"/>
        <end position="382"/>
    </location>
</feature>
<proteinExistence type="predicted"/>
<dbReference type="AlphaFoldDB" id="A0A3M6T7P1"/>
<keyword evidence="4" id="KW-1185">Reference proteome</keyword>
<dbReference type="GO" id="GO:0015074">
    <property type="term" value="P:DNA integration"/>
    <property type="evidence" value="ECO:0007669"/>
    <property type="project" value="InterPro"/>
</dbReference>
<evidence type="ECO:0000256" key="1">
    <source>
        <dbReference type="ARBA" id="ARBA00023172"/>
    </source>
</evidence>
<name>A0A3M6T7P1_POCDA</name>
<comment type="caution">
    <text evidence="3">The sequence shown here is derived from an EMBL/GenBank/DDBJ whole genome shotgun (WGS) entry which is preliminary data.</text>
</comment>
<feature type="compositionally biased region" description="Basic and acidic residues" evidence="2">
    <location>
        <begin position="358"/>
        <end position="374"/>
    </location>
</feature>
<dbReference type="Proteomes" id="UP000275408">
    <property type="component" value="Unassembled WGS sequence"/>
</dbReference>
<evidence type="ECO:0000256" key="2">
    <source>
        <dbReference type="SAM" id="MobiDB-lite"/>
    </source>
</evidence>
<keyword evidence="1" id="KW-0233">DNA recombination</keyword>
<dbReference type="InterPro" id="IPR011010">
    <property type="entry name" value="DNA_brk_join_enz"/>
</dbReference>
<dbReference type="InterPro" id="IPR013762">
    <property type="entry name" value="Integrase-like_cat_sf"/>
</dbReference>
<dbReference type="Gene3D" id="1.10.443.10">
    <property type="entry name" value="Intergrase catalytic core"/>
    <property type="match status" value="1"/>
</dbReference>
<dbReference type="GO" id="GO:0003677">
    <property type="term" value="F:DNA binding"/>
    <property type="evidence" value="ECO:0007669"/>
    <property type="project" value="InterPro"/>
</dbReference>
<protein>
    <recommendedName>
        <fullName evidence="5">Tyr recombinase domain-containing protein</fullName>
    </recommendedName>
</protein>
<sequence>MTRLLIDNSVRSGVAANITVNEFNEAVFYPGTEEDNARYRVEVKEHKTAGIYGAANVWIYDDLYLLIEMYMRTVRKQFVASDSQIEQVFVSSNGLPLTSSQVSTCVWRTFQREGVELRGKISATTIRKSLATRMHVHMPQERDHLAALAQHKTDTQAKYYRVHDKVVETDLGRRAVKKLVSLQTSEDSQAKKEGEISDAWKPEETEELKKVFQQEIETGSITEKDVSEKLMKSSMLDLKQRSIKAVVLKLRRLRGDHVKNLEPPSEQLTSSEKVLRYLKEAEFEKASSVSGAMSVSSESSRFWRKFTDGQTRHLLSLTKDLIDNNAIKKEVVWERVVGDPKALELGLITGKEDDGEIQRAKQRLTDKVRQEAKKGRLTKKKC</sequence>
<dbReference type="SUPFAM" id="SSF56349">
    <property type="entry name" value="DNA breaking-rejoining enzymes"/>
    <property type="match status" value="1"/>
</dbReference>
<organism evidence="3 4">
    <name type="scientific">Pocillopora damicornis</name>
    <name type="common">Cauliflower coral</name>
    <name type="synonym">Millepora damicornis</name>
    <dbReference type="NCBI Taxonomy" id="46731"/>
    <lineage>
        <taxon>Eukaryota</taxon>
        <taxon>Metazoa</taxon>
        <taxon>Cnidaria</taxon>
        <taxon>Anthozoa</taxon>
        <taxon>Hexacorallia</taxon>
        <taxon>Scleractinia</taxon>
        <taxon>Astrocoeniina</taxon>
        <taxon>Pocilloporidae</taxon>
        <taxon>Pocillopora</taxon>
    </lineage>
</organism>
<evidence type="ECO:0000313" key="4">
    <source>
        <dbReference type="Proteomes" id="UP000275408"/>
    </source>
</evidence>
<dbReference type="GO" id="GO:0006310">
    <property type="term" value="P:DNA recombination"/>
    <property type="evidence" value="ECO:0007669"/>
    <property type="project" value="UniProtKB-KW"/>
</dbReference>
<dbReference type="OrthoDB" id="5988074at2759"/>
<evidence type="ECO:0000313" key="3">
    <source>
        <dbReference type="EMBL" id="RMX37436.1"/>
    </source>
</evidence>
<reference evidence="3 4" key="1">
    <citation type="journal article" date="2018" name="Sci. Rep.">
        <title>Comparative analysis of the Pocillopora damicornis genome highlights role of immune system in coral evolution.</title>
        <authorList>
            <person name="Cunning R."/>
            <person name="Bay R.A."/>
            <person name="Gillette P."/>
            <person name="Baker A.C."/>
            <person name="Traylor-Knowles N."/>
        </authorList>
    </citation>
    <scope>NUCLEOTIDE SEQUENCE [LARGE SCALE GENOMIC DNA]</scope>
    <source>
        <strain evidence="3">RSMAS</strain>
        <tissue evidence="3">Whole animal</tissue>
    </source>
</reference>
<accession>A0A3M6T7P1</accession>